<dbReference type="GeneID" id="45080186"/>
<protein>
    <submittedName>
        <fullName evidence="1">Putative virulence factor</fullName>
    </submittedName>
</protein>
<dbReference type="RefSeq" id="WP_012769811.1">
    <property type="nucleotide sequence ID" value="NC_012912.1"/>
</dbReference>
<dbReference type="KEGG" id="dze:Dd1591_2100"/>
<dbReference type="OrthoDB" id="1060501at2"/>
<gene>
    <name evidence="1" type="ordered locus">Dd1591_2100</name>
</gene>
<dbReference type="eggNOG" id="COG4458">
    <property type="taxonomic scope" value="Bacteria"/>
</dbReference>
<proteinExistence type="predicted"/>
<sequence length="844" mass="95223">MKALTPKQLSSRLSRQLQSVSQGVDQAIAWVEETRRNVPRLDMEADRLIIKLRRCRNKARGLSESSLKEIAMGMFGLAQGGKTYLLTSLAGGENGRIETSIGGVTLDYQKNINPDNQQPAFVTRFTRQVEGKSTPNPVQLQLLNEADIARIIAYAVILDTDQGNAPELDEQHIADHLKTLSLHRQQEPVAGLTSDDVVALWDYLMRHDARRQKPLERKFWPLAVELAPYLGIDDRAALFSVLWGEQAEYTSLYRHFSHTLEQLSGARKVLAPISLLVDESLQPDSGIFNAGQFDRLNSPSDLSVQVRPIVNGRAARGVELSLAELIMLAAEVQIPLLSPPKETLFGQVDLLDFPGFSLQDDAEPEPDDDNPDRLLRHKPHPLSRALLRAKRAYLLERYTDDQEMNLLMVCTAAACKADVRHVGRALDFWVRHTQGENPQIRSRRKPGLIWAVTRHDRRFTHGHNNDEAVQRYVGNPGDAWGTMLAMDKRGINRMAAWLDAEVRREVKLGRINEQLSELQRELSDNLLGSWYQPAGADDPARKQHIAESMLKALQTRTGVHGELLERLLPSREELRRLYLQQQEQQPPRNFASYQETLDTAVPLVSYEPFGVGLDIDLFSDEEPVESEDKEAKKTPVIPAHADEETADSHSYEAEFARNLYRYWVNHLRNLPENIAIIELLGINRPTIEMLVEELITASVRLKIDDELQTMLVDSGQLGINRESKADRQVSRALNVLGDFVAWLGFQQVPEAQRPDSRVNKGNKIFAKPEKQVANFGSSRLGSSRRLTRLSATPVNNTAYYIYDWLIGLNEMIIQNAGYAAGRDIKPKQRERLGTILNVIKPAEG</sequence>
<name>C6CHP4_DICC1</name>
<dbReference type="STRING" id="561229.Dd1591_2100"/>
<evidence type="ECO:0000313" key="2">
    <source>
        <dbReference type="Proteomes" id="UP000002735"/>
    </source>
</evidence>
<dbReference type="HOGENOM" id="CLU_016489_0_0_6"/>
<dbReference type="Pfam" id="PF10139">
    <property type="entry name" value="Virul_Fac"/>
    <property type="match status" value="1"/>
</dbReference>
<dbReference type="InterPro" id="IPR017030">
    <property type="entry name" value="Vir_effector_SfrC"/>
</dbReference>
<accession>C6CHP4</accession>
<dbReference type="EMBL" id="CP001655">
    <property type="protein sequence ID" value="ACT06945.1"/>
    <property type="molecule type" value="Genomic_DNA"/>
</dbReference>
<dbReference type="AlphaFoldDB" id="C6CHP4"/>
<organism evidence="1 2">
    <name type="scientific">Dickeya chrysanthemi (strain Ech1591)</name>
    <name type="common">Dickeya zeae (strain Ech1591)</name>
    <dbReference type="NCBI Taxonomy" id="561229"/>
    <lineage>
        <taxon>Bacteria</taxon>
        <taxon>Pseudomonadati</taxon>
        <taxon>Pseudomonadota</taxon>
        <taxon>Gammaproteobacteria</taxon>
        <taxon>Enterobacterales</taxon>
        <taxon>Pectobacteriaceae</taxon>
        <taxon>Dickeya</taxon>
    </lineage>
</organism>
<evidence type="ECO:0000313" key="1">
    <source>
        <dbReference type="EMBL" id="ACT06945.1"/>
    </source>
</evidence>
<dbReference type="Proteomes" id="UP000002735">
    <property type="component" value="Chromosome"/>
</dbReference>
<dbReference type="PIRSF" id="PIRSF034586">
    <property type="entry name" value="Vir_effector_SfrC"/>
    <property type="match status" value="1"/>
</dbReference>
<reference evidence="1 2" key="1">
    <citation type="submission" date="2009-06" db="EMBL/GenBank/DDBJ databases">
        <title>Complete sequence of Dickeya zeae Ech1591.</title>
        <authorList>
            <consortium name="US DOE Joint Genome Institute"/>
            <person name="Lucas S."/>
            <person name="Copeland A."/>
            <person name="Lapidus A."/>
            <person name="Glavina del Rio T."/>
            <person name="Tice H."/>
            <person name="Bruce D."/>
            <person name="Goodwin L."/>
            <person name="Pitluck S."/>
            <person name="Chertkov O."/>
            <person name="Brettin T."/>
            <person name="Detter J.C."/>
            <person name="Han C."/>
            <person name="Larimer F."/>
            <person name="Land M."/>
            <person name="Hauser L."/>
            <person name="Kyrpides N."/>
            <person name="Ovchinnikova G."/>
            <person name="Balakrishnan V."/>
            <person name="Glasner J."/>
            <person name="Perna N.T."/>
        </authorList>
    </citation>
    <scope>NUCLEOTIDE SEQUENCE [LARGE SCALE GENOMIC DNA]</scope>
    <source>
        <strain evidence="1 2">Ech1591</strain>
    </source>
</reference>